<evidence type="ECO:0000259" key="2">
    <source>
        <dbReference type="Pfam" id="PF04194"/>
    </source>
</evidence>
<name>A0A1Y1JG03_PLAGO</name>
<comment type="caution">
    <text evidence="3">The sequence shown here is derived from an EMBL/GenBank/DDBJ whole genome shotgun (WGS) entry which is preliminary data.</text>
</comment>
<dbReference type="InterPro" id="IPR007320">
    <property type="entry name" value="PDCD2_C"/>
</dbReference>
<feature type="domain" description="Programmed cell death protein 2 C-terminal" evidence="2">
    <location>
        <begin position="337"/>
        <end position="434"/>
    </location>
</feature>
<dbReference type="RefSeq" id="XP_028544040.1">
    <property type="nucleotide sequence ID" value="XM_028688239.1"/>
</dbReference>
<dbReference type="Pfam" id="PF04194">
    <property type="entry name" value="PDCD2_C"/>
    <property type="match status" value="1"/>
</dbReference>
<gene>
    <name evidence="3" type="ORF">PGO_102090</name>
</gene>
<dbReference type="PANTHER" id="PTHR46421">
    <property type="entry name" value="PROGRAMMED CELL DEATH PROTEIN 2-LIKE"/>
    <property type="match status" value="1"/>
</dbReference>
<dbReference type="OrthoDB" id="366284at2759"/>
<dbReference type="InterPro" id="IPR052815">
    <property type="entry name" value="PDCD2-like_regulator"/>
</dbReference>
<keyword evidence="4" id="KW-1185">Reference proteome</keyword>
<dbReference type="EMBL" id="BDQF01000011">
    <property type="protein sequence ID" value="GAW81451.1"/>
    <property type="molecule type" value="Genomic_DNA"/>
</dbReference>
<protein>
    <recommendedName>
        <fullName evidence="2">Programmed cell death protein 2 C-terminal domain-containing protein</fullName>
    </recommendedName>
</protein>
<organism evidence="3 4">
    <name type="scientific">Plasmodium gonderi</name>
    <dbReference type="NCBI Taxonomy" id="77519"/>
    <lineage>
        <taxon>Eukaryota</taxon>
        <taxon>Sar</taxon>
        <taxon>Alveolata</taxon>
        <taxon>Apicomplexa</taxon>
        <taxon>Aconoidasida</taxon>
        <taxon>Haemosporida</taxon>
        <taxon>Plasmodiidae</taxon>
        <taxon>Plasmodium</taxon>
        <taxon>Plasmodium (Plasmodium)</taxon>
    </lineage>
</organism>
<dbReference type="OMA" id="YKGKFLY"/>
<dbReference type="PANTHER" id="PTHR46421:SF1">
    <property type="entry name" value="PROGRAMMED CELL DEATH PROTEIN 2-LIKE"/>
    <property type="match status" value="1"/>
</dbReference>
<dbReference type="AlphaFoldDB" id="A0A1Y1JG03"/>
<dbReference type="GO" id="GO:0005737">
    <property type="term" value="C:cytoplasm"/>
    <property type="evidence" value="ECO:0007669"/>
    <property type="project" value="InterPro"/>
</dbReference>
<evidence type="ECO:0000256" key="1">
    <source>
        <dbReference type="SAM" id="MobiDB-lite"/>
    </source>
</evidence>
<feature type="region of interest" description="Disordered" evidence="1">
    <location>
        <begin position="227"/>
        <end position="249"/>
    </location>
</feature>
<sequence length="447" mass="52733">MYIGVLSDETDNKFDLINDSKFGGDPVWLQGKRPRNFNLKCPTCKSNLTFLFQLSTSYNEYIRTLYMFCCMNSGKCNVNKKNWVCIKGKKKLFENLENNKMREQSSNNNWDVPEICQNENTNENDPQSFTFLNCCSKINERQPIFDFSNDNMKKEDFVTQNVNCYEEKLIDWNSLFSKSTEKQNWNNSFFSNSINKTLNCVNEKHKNYCHPAISNSIQRSNKSIVQNQTSDNNRERELPKPCQMNQTNENIVGGTSYKLPSFYISLIEDDDDDDDNAANDYGKDYLYEKAKKMQETYEECNKQNMKDNVDLDLGNDNDLDDIGDVEFFENDFNGCVKFYSYLSKNYNQILRYSYNGKFLYMYKSTKNYIKERTLTCAHCRNKLLFEMQFFSTFVYQIEKKLEEKKISLLDNFLNNFNVGNAIIFTCEKDCVTIDDMYSYEHVELEIF</sequence>
<proteinExistence type="predicted"/>
<dbReference type="GeneID" id="39748174"/>
<accession>A0A1Y1JG03</accession>
<evidence type="ECO:0000313" key="4">
    <source>
        <dbReference type="Proteomes" id="UP000195521"/>
    </source>
</evidence>
<evidence type="ECO:0000313" key="3">
    <source>
        <dbReference type="EMBL" id="GAW81451.1"/>
    </source>
</evidence>
<reference evidence="4" key="1">
    <citation type="submission" date="2017-04" db="EMBL/GenBank/DDBJ databases">
        <title>Plasmodium gonderi genome.</title>
        <authorList>
            <person name="Arisue N."/>
            <person name="Honma H."/>
            <person name="Kawai S."/>
            <person name="Tougan T."/>
            <person name="Tanabe K."/>
            <person name="Horii T."/>
        </authorList>
    </citation>
    <scope>NUCLEOTIDE SEQUENCE [LARGE SCALE GENOMIC DNA]</scope>
    <source>
        <strain evidence="4">ATCC 30045</strain>
    </source>
</reference>
<dbReference type="Proteomes" id="UP000195521">
    <property type="component" value="Unassembled WGS sequence"/>
</dbReference>